<sequence>MPHPWTTFGVNGQDADSVNSLTAVLVERGLAMFDGVASKEDLLRLARSIATIVPHRDSDSTGITAIADVGSQVRSGFAGFTTSALNPHTDRSGIDRPPALLLMSCQQPATRGGECVVIDGKSVYDDLASTNPEAIKALSAPRSVLFGGAAGHLGSIFTRVGDRVSVRLRLDDLAKFSSEVARWIPDLRATLGRHIHILRLNAGQGYILDNHRWLHGRRTFSGQRVMYRVNGDPLDSLGVKSGFRASFIPVLSEETSGV</sequence>
<dbReference type="Proteomes" id="UP000185596">
    <property type="component" value="Unassembled WGS sequence"/>
</dbReference>
<dbReference type="EMBL" id="MSIE01000048">
    <property type="protein sequence ID" value="OLF14871.1"/>
    <property type="molecule type" value="Genomic_DNA"/>
</dbReference>
<dbReference type="PANTHER" id="PTHR10696:SF56">
    <property type="entry name" value="TAUD_TFDA-LIKE DOMAIN-CONTAINING PROTEIN"/>
    <property type="match status" value="1"/>
</dbReference>
<protein>
    <recommendedName>
        <fullName evidence="5">TauD/TfdA-like domain-containing protein</fullName>
    </recommendedName>
</protein>
<organism evidence="6 7">
    <name type="scientific">Actinophytocola xanthii</name>
    <dbReference type="NCBI Taxonomy" id="1912961"/>
    <lineage>
        <taxon>Bacteria</taxon>
        <taxon>Bacillati</taxon>
        <taxon>Actinomycetota</taxon>
        <taxon>Actinomycetes</taxon>
        <taxon>Pseudonocardiales</taxon>
        <taxon>Pseudonocardiaceae</taxon>
    </lineage>
</organism>
<dbReference type="AlphaFoldDB" id="A0A1Q8CKI9"/>
<evidence type="ECO:0000256" key="3">
    <source>
        <dbReference type="ARBA" id="ARBA00023004"/>
    </source>
</evidence>
<comment type="cofactor">
    <cofactor evidence="1">
        <name>Fe(2+)</name>
        <dbReference type="ChEBI" id="CHEBI:29033"/>
    </cofactor>
</comment>
<name>A0A1Q8CKI9_9PSEU</name>
<dbReference type="STRING" id="1912961.BU204_25095"/>
<keyword evidence="2" id="KW-0560">Oxidoreductase</keyword>
<comment type="caution">
    <text evidence="6">The sequence shown here is derived from an EMBL/GenBank/DDBJ whole genome shotgun (WGS) entry which is preliminary data.</text>
</comment>
<gene>
    <name evidence="6" type="ORF">BU204_25095</name>
</gene>
<dbReference type="InterPro" id="IPR003819">
    <property type="entry name" value="TauD/TfdA-like"/>
</dbReference>
<evidence type="ECO:0000256" key="2">
    <source>
        <dbReference type="ARBA" id="ARBA00023002"/>
    </source>
</evidence>
<evidence type="ECO:0000313" key="6">
    <source>
        <dbReference type="EMBL" id="OLF14871.1"/>
    </source>
</evidence>
<keyword evidence="4" id="KW-0045">Antibiotic biosynthesis</keyword>
<evidence type="ECO:0000256" key="1">
    <source>
        <dbReference type="ARBA" id="ARBA00001954"/>
    </source>
</evidence>
<feature type="domain" description="TauD/TfdA-like" evidence="5">
    <location>
        <begin position="14"/>
        <end position="229"/>
    </location>
</feature>
<dbReference type="Gene3D" id="3.60.130.10">
    <property type="entry name" value="Clavaminate synthase-like"/>
    <property type="match status" value="1"/>
</dbReference>
<dbReference type="Pfam" id="PF02668">
    <property type="entry name" value="TauD"/>
    <property type="match status" value="1"/>
</dbReference>
<evidence type="ECO:0000313" key="7">
    <source>
        <dbReference type="Proteomes" id="UP000185596"/>
    </source>
</evidence>
<dbReference type="PANTHER" id="PTHR10696">
    <property type="entry name" value="GAMMA-BUTYROBETAINE HYDROXYLASE-RELATED"/>
    <property type="match status" value="1"/>
</dbReference>
<dbReference type="GO" id="GO:0017000">
    <property type="term" value="P:antibiotic biosynthetic process"/>
    <property type="evidence" value="ECO:0007669"/>
    <property type="project" value="UniProtKB-KW"/>
</dbReference>
<evidence type="ECO:0000256" key="4">
    <source>
        <dbReference type="ARBA" id="ARBA00023194"/>
    </source>
</evidence>
<dbReference type="InterPro" id="IPR050411">
    <property type="entry name" value="AlphaKG_dependent_hydroxylases"/>
</dbReference>
<accession>A0A1Q8CKI9</accession>
<dbReference type="InterPro" id="IPR042098">
    <property type="entry name" value="TauD-like_sf"/>
</dbReference>
<keyword evidence="3" id="KW-0408">Iron</keyword>
<reference evidence="6 7" key="1">
    <citation type="submission" date="2016-12" db="EMBL/GenBank/DDBJ databases">
        <title>The draft genome sequence of Actinophytocola sp. 11-183.</title>
        <authorList>
            <person name="Wang W."/>
            <person name="Yuan L."/>
        </authorList>
    </citation>
    <scope>NUCLEOTIDE SEQUENCE [LARGE SCALE GENOMIC DNA]</scope>
    <source>
        <strain evidence="6 7">11-183</strain>
    </source>
</reference>
<dbReference type="SUPFAM" id="SSF51197">
    <property type="entry name" value="Clavaminate synthase-like"/>
    <property type="match status" value="1"/>
</dbReference>
<proteinExistence type="predicted"/>
<keyword evidence="7" id="KW-1185">Reference proteome</keyword>
<dbReference type="GO" id="GO:0016491">
    <property type="term" value="F:oxidoreductase activity"/>
    <property type="evidence" value="ECO:0007669"/>
    <property type="project" value="UniProtKB-KW"/>
</dbReference>
<evidence type="ECO:0000259" key="5">
    <source>
        <dbReference type="Pfam" id="PF02668"/>
    </source>
</evidence>